<feature type="region of interest" description="Disordered" evidence="1">
    <location>
        <begin position="212"/>
        <end position="235"/>
    </location>
</feature>
<dbReference type="SUPFAM" id="SSF54928">
    <property type="entry name" value="RNA-binding domain, RBD"/>
    <property type="match status" value="1"/>
</dbReference>
<proteinExistence type="predicted"/>
<gene>
    <name evidence="2" type="ORF">D0866_03000</name>
</gene>
<feature type="compositionally biased region" description="Basic and acidic residues" evidence="1">
    <location>
        <begin position="72"/>
        <end position="102"/>
    </location>
</feature>
<dbReference type="Gene3D" id="3.30.70.330">
    <property type="match status" value="1"/>
</dbReference>
<evidence type="ECO:0008006" key="4">
    <source>
        <dbReference type="Google" id="ProtNLM"/>
    </source>
</evidence>
<dbReference type="VEuPathDB" id="FungiDB:BTJ68_01026"/>
<sequence>MSADDDTFEIDIYGDDQPEQPEPTPAKAESEQQPTTDNVKDEPQRNGNLDQQDNRQEADASETSTSQQGTKRKAEEDESDIKHDPSTTEEQHNNEEYVDNRPVDPGAMPALRLADLHWWTTEEDLRHFCAQAQAENELYELSFGEHKINGKSKGEAYLGFDSPQAATAVKREIEKAASEGIEGAAAPGGAAAKKVPFTVYFTPVGNPYKTGAGAGNKKDAYNAPPPGARGGGFSNFGGRGGGFGGRGNFNARGGGGSGGFNNNHHHAGGMMGGRGGGGQAAGGWMNPMAAAAGGFGGMNPMMMGMNAMMGGGRGGMGNMMGNMGNMMSGRGGFNGMGGMGNMAGMMGGGGGRGGMMGGGGRGGWQGGGGFPQGGGFGGGGGGYAGGGMGQGNKRAKME</sequence>
<dbReference type="AlphaFoldDB" id="A0A3M7BDH3"/>
<dbReference type="InterPro" id="IPR035979">
    <property type="entry name" value="RBD_domain_sf"/>
</dbReference>
<dbReference type="InterPro" id="IPR012677">
    <property type="entry name" value="Nucleotide-bd_a/b_plait_sf"/>
</dbReference>
<dbReference type="EMBL" id="QWIM01000208">
    <property type="protein sequence ID" value="RMY37849.1"/>
    <property type="molecule type" value="Genomic_DNA"/>
</dbReference>
<protein>
    <recommendedName>
        <fullName evidence="4">RRM domain-containing protein</fullName>
    </recommendedName>
</protein>
<reference evidence="2 3" key="1">
    <citation type="journal article" date="2018" name="BMC Genomics">
        <title>Genomic evidence for intraspecific hybridization in a clonal and extremely halotolerant yeast.</title>
        <authorList>
            <person name="Gostincar C."/>
            <person name="Stajich J.E."/>
            <person name="Zupancic J."/>
            <person name="Zalar P."/>
            <person name="Gunde-Cimerman N."/>
        </authorList>
    </citation>
    <scope>NUCLEOTIDE SEQUENCE [LARGE SCALE GENOMIC DNA]</scope>
    <source>
        <strain evidence="2 3">EXF-6651</strain>
    </source>
</reference>
<evidence type="ECO:0000313" key="2">
    <source>
        <dbReference type="EMBL" id="RMY37849.1"/>
    </source>
</evidence>
<dbReference type="Proteomes" id="UP000276864">
    <property type="component" value="Unassembled WGS sequence"/>
</dbReference>
<dbReference type="GO" id="GO:0006397">
    <property type="term" value="P:mRNA processing"/>
    <property type="evidence" value="ECO:0007669"/>
    <property type="project" value="UniProtKB-KW"/>
</dbReference>
<accession>A0A3M7BDH3</accession>
<feature type="compositionally biased region" description="Acidic residues" evidence="1">
    <location>
        <begin position="1"/>
        <end position="19"/>
    </location>
</feature>
<dbReference type="PANTHER" id="PTHR23204">
    <property type="entry name" value="CLEAVAGE AND POLYADENYLATION SPECIFIC FACTOR"/>
    <property type="match status" value="1"/>
</dbReference>
<evidence type="ECO:0000256" key="1">
    <source>
        <dbReference type="SAM" id="MobiDB-lite"/>
    </source>
</evidence>
<dbReference type="GO" id="GO:0003676">
    <property type="term" value="F:nucleic acid binding"/>
    <property type="evidence" value="ECO:0007669"/>
    <property type="project" value="InterPro"/>
</dbReference>
<feature type="region of interest" description="Disordered" evidence="1">
    <location>
        <begin position="1"/>
        <end position="104"/>
    </location>
</feature>
<evidence type="ECO:0000313" key="3">
    <source>
        <dbReference type="Proteomes" id="UP000276864"/>
    </source>
</evidence>
<organism evidence="2 3">
    <name type="scientific">Hortaea werneckii</name>
    <name type="common">Black yeast</name>
    <name type="synonym">Cladosporium werneckii</name>
    <dbReference type="NCBI Taxonomy" id="91943"/>
    <lineage>
        <taxon>Eukaryota</taxon>
        <taxon>Fungi</taxon>
        <taxon>Dikarya</taxon>
        <taxon>Ascomycota</taxon>
        <taxon>Pezizomycotina</taxon>
        <taxon>Dothideomycetes</taxon>
        <taxon>Dothideomycetidae</taxon>
        <taxon>Mycosphaerellales</taxon>
        <taxon>Teratosphaeriaceae</taxon>
        <taxon>Hortaea</taxon>
    </lineage>
</organism>
<dbReference type="InterPro" id="IPR034772">
    <property type="entry name" value="CPSF6/7"/>
</dbReference>
<dbReference type="GO" id="GO:0005634">
    <property type="term" value="C:nucleus"/>
    <property type="evidence" value="ECO:0007669"/>
    <property type="project" value="UniProtKB-SubCell"/>
</dbReference>
<comment type="caution">
    <text evidence="2">The sequence shown here is derived from an EMBL/GenBank/DDBJ whole genome shotgun (WGS) entry which is preliminary data.</text>
</comment>
<name>A0A3M7BDH3_HORWE</name>